<dbReference type="InterPro" id="IPR038765">
    <property type="entry name" value="Papain-like_cys_pep_sf"/>
</dbReference>
<dbReference type="InterPro" id="IPR036397">
    <property type="entry name" value="RNaseH_sf"/>
</dbReference>
<dbReference type="SUPFAM" id="SSF54001">
    <property type="entry name" value="Cysteine proteinases"/>
    <property type="match status" value="1"/>
</dbReference>
<dbReference type="CDD" id="cd02257">
    <property type="entry name" value="Peptidase_C19"/>
    <property type="match status" value="1"/>
</dbReference>
<dbReference type="PROSITE" id="PS50235">
    <property type="entry name" value="USP_3"/>
    <property type="match status" value="1"/>
</dbReference>
<evidence type="ECO:0000313" key="3">
    <source>
        <dbReference type="EMBL" id="KAJ6241278.1"/>
    </source>
</evidence>
<dbReference type="InterPro" id="IPR028889">
    <property type="entry name" value="USP"/>
</dbReference>
<dbReference type="PANTHER" id="PTHR24006">
    <property type="entry name" value="UBIQUITIN CARBOXYL-TERMINAL HYDROLASE"/>
    <property type="match status" value="1"/>
</dbReference>
<keyword evidence="4" id="KW-1185">Reference proteome</keyword>
<proteinExistence type="predicted"/>
<name>A0ABQ8YAG6_9EUKA</name>
<feature type="domain" description="USP" evidence="2">
    <location>
        <begin position="1"/>
        <end position="239"/>
    </location>
</feature>
<organism evidence="3 4">
    <name type="scientific">Anaeramoeba flamelloides</name>
    <dbReference type="NCBI Taxonomy" id="1746091"/>
    <lineage>
        <taxon>Eukaryota</taxon>
        <taxon>Metamonada</taxon>
        <taxon>Anaeramoebidae</taxon>
        <taxon>Anaeramoeba</taxon>
    </lineage>
</organism>
<comment type="caution">
    <text evidence="3">The sequence shown here is derived from an EMBL/GenBank/DDBJ whole genome shotgun (WGS) entry which is preliminary data.</text>
</comment>
<evidence type="ECO:0000256" key="1">
    <source>
        <dbReference type="SAM" id="Coils"/>
    </source>
</evidence>
<feature type="coiled-coil region" evidence="1">
    <location>
        <begin position="343"/>
        <end position="427"/>
    </location>
</feature>
<dbReference type="InterPro" id="IPR050164">
    <property type="entry name" value="Peptidase_C19"/>
</dbReference>
<keyword evidence="1" id="KW-0175">Coiled coil</keyword>
<dbReference type="InterPro" id="IPR001394">
    <property type="entry name" value="Peptidase_C19_UCH"/>
</dbReference>
<gene>
    <name evidence="3" type="ORF">M0813_23470</name>
</gene>
<dbReference type="Gene3D" id="3.30.420.10">
    <property type="entry name" value="Ribonuclease H-like superfamily/Ribonuclease H"/>
    <property type="match status" value="1"/>
</dbReference>
<evidence type="ECO:0000259" key="2">
    <source>
        <dbReference type="PROSITE" id="PS50235"/>
    </source>
</evidence>
<evidence type="ECO:0000313" key="4">
    <source>
        <dbReference type="Proteomes" id="UP001150062"/>
    </source>
</evidence>
<reference evidence="3" key="1">
    <citation type="submission" date="2022-08" db="EMBL/GenBank/DDBJ databases">
        <title>Novel sulfate-reducing endosymbionts in the free-living metamonad Anaeramoeba.</title>
        <authorList>
            <person name="Jerlstrom-Hultqvist J."/>
            <person name="Cepicka I."/>
            <person name="Gallot-Lavallee L."/>
            <person name="Salas-Leiva D."/>
            <person name="Curtis B.A."/>
            <person name="Zahonova K."/>
            <person name="Pipaliya S."/>
            <person name="Dacks J."/>
            <person name="Roger A.J."/>
        </authorList>
    </citation>
    <scope>NUCLEOTIDE SEQUENCE</scope>
    <source>
        <strain evidence="3">Schooner1</strain>
    </source>
</reference>
<dbReference type="Gene3D" id="3.90.70.10">
    <property type="entry name" value="Cysteine proteinases"/>
    <property type="match status" value="1"/>
</dbReference>
<accession>A0ABQ8YAG6</accession>
<dbReference type="GO" id="GO:0016787">
    <property type="term" value="F:hydrolase activity"/>
    <property type="evidence" value="ECO:0007669"/>
    <property type="project" value="UniProtKB-KW"/>
</dbReference>
<dbReference type="EMBL" id="JAOAOG010000195">
    <property type="protein sequence ID" value="KAJ6241278.1"/>
    <property type="molecule type" value="Genomic_DNA"/>
</dbReference>
<sequence length="937" mass="111795">MDSHEFLLSLFNHIELNLKKRSLMSYYQNKKIFIKKNIKLNPLNLFHFETKQVIQCPNEIHQNSTKIEANNILSLPINNSESVYQSFENFYTHNDLDEENKYYCHYCKKYVKSKQIRKIHQVSDYLIIQLKRFTFNKNTKLVNKNMKPIEITKCLIINEFCTSKIKNNFKYSYKIIGGVVHRGTNINSGHYYSIMKTDSKEWHKLDDKNVTKSSYEELKATDQTNQQNDTVYLLVYKLKKERINKFIKSSDKNAQVNSKINEINDQITPIKLITKESRYQFIKRKLFESTLKRKRKNIQFKRENNAQETITNDEFIDDRYWKTFTPKLRNKKIRRLNNNNSKNKTHQNEIQMTNKLIKEEEKVELSVNNNFHNIITYEEIQKQQKNETEKRMELQKQKLLKIINERKQKEKQQIKKIHNQIKLQKKKRNELIIRKDKTQSKQLQINKNKNKNKNTKLSIFSILSKNGKRKLIRHFLKLNILNRKKDLKRECLKWNITERTLRNWIKTPKKYLTSSPNKKKKLTKEQEEKIMKYSYLSTKEQIQKIQRDYNITVSPSWITRMKKRNNITKKEQISQSIINQSSIVDYNFEQKYLISEETKIFGLRTTSRKYNVPISTLYNWTNKNMLPEEQLKRVKSRGRKARLKKWEIEKVGEWIDLQNQKGIICGGHEVIDFINKNFNYKYHKSSISRILQSIGFTSRKTQTKVNNQLIPSFSAKIETKRKEINKKIALKSNNKNFNVWVMDEKGIWNHHPARYTYTRKSNPKPWVKGKLANSKDTLTATVSYKGEIPDLFWIKSVTKTKKREKVSGMNVQKMLEYVDHFLTFANSGDILLMDNLRSHHNIDVKKKLEDSGIEVIYFTPNGASHLSPLDNAAFKILEDKLRKNGGRRFANYFDKIVTVNNLWKSIPNGKIINQFKKSELPYYNEKFDKIIMSRSIN</sequence>
<dbReference type="Pfam" id="PF00443">
    <property type="entry name" value="UCH"/>
    <property type="match status" value="1"/>
</dbReference>
<keyword evidence="3" id="KW-0378">Hydrolase</keyword>
<dbReference type="Proteomes" id="UP001150062">
    <property type="component" value="Unassembled WGS sequence"/>
</dbReference>
<protein>
    <submittedName>
        <fullName evidence="3">Ubiquitin carboxyl-terminal hydrolase</fullName>
    </submittedName>
</protein>